<dbReference type="EMBL" id="BAABLF010000013">
    <property type="protein sequence ID" value="GAA5191872.1"/>
    <property type="molecule type" value="Genomic_DNA"/>
</dbReference>
<accession>A0ABP9S7X4</accession>
<dbReference type="InterPro" id="IPR038134">
    <property type="entry name" value="YihD_sf"/>
</dbReference>
<proteinExistence type="predicted"/>
<evidence type="ECO:0000313" key="2">
    <source>
        <dbReference type="Proteomes" id="UP001501600"/>
    </source>
</evidence>
<reference evidence="2" key="1">
    <citation type="journal article" date="2019" name="Int. J. Syst. Evol. Microbiol.">
        <title>The Global Catalogue of Microorganisms (GCM) 10K type strain sequencing project: providing services to taxonomists for standard genome sequencing and annotation.</title>
        <authorList>
            <consortium name="The Broad Institute Genomics Platform"/>
            <consortium name="The Broad Institute Genome Sequencing Center for Infectious Disease"/>
            <person name="Wu L."/>
            <person name="Ma J."/>
        </authorList>
    </citation>
    <scope>NUCLEOTIDE SEQUENCE [LARGE SCALE GENOMIC DNA]</scope>
    <source>
        <strain evidence="2">JCM 18720</strain>
    </source>
</reference>
<protein>
    <submittedName>
        <fullName evidence="1">YihD family protein</fullName>
    </submittedName>
</protein>
<dbReference type="RefSeq" id="WP_345316885.1">
    <property type="nucleotide sequence ID" value="NZ_BAABLF010000013.1"/>
</dbReference>
<name>A0ABP9S7X4_9GAMM</name>
<dbReference type="InterPro" id="IPR009383">
    <property type="entry name" value="DUF1040"/>
</dbReference>
<sequence length="94" mass="10767">MSCHRIDELIELLEPVWQKNQELNLAQMLVKLAGEAGFEGELADLTDDVLIYHLKMQQTGEGKMIPGIAKDYVEDYDWKTAILKARGFDEDEIK</sequence>
<keyword evidence="2" id="KW-1185">Reference proteome</keyword>
<dbReference type="Gene3D" id="1.10.1580.20">
    <property type="entry name" value="Protein of unknown function DUF1040"/>
    <property type="match status" value="1"/>
</dbReference>
<evidence type="ECO:0000313" key="1">
    <source>
        <dbReference type="EMBL" id="GAA5191872.1"/>
    </source>
</evidence>
<comment type="caution">
    <text evidence="1">The sequence shown here is derived from an EMBL/GenBank/DDBJ whole genome shotgun (WGS) entry which is preliminary data.</text>
</comment>
<gene>
    <name evidence="1" type="ORF">GCM10025772_19670</name>
</gene>
<dbReference type="Proteomes" id="UP001501600">
    <property type="component" value="Unassembled WGS sequence"/>
</dbReference>
<organism evidence="1 2">
    <name type="scientific">Ferrimonas gelatinilytica</name>
    <dbReference type="NCBI Taxonomy" id="1255257"/>
    <lineage>
        <taxon>Bacteria</taxon>
        <taxon>Pseudomonadati</taxon>
        <taxon>Pseudomonadota</taxon>
        <taxon>Gammaproteobacteria</taxon>
        <taxon>Alteromonadales</taxon>
        <taxon>Ferrimonadaceae</taxon>
        <taxon>Ferrimonas</taxon>
    </lineage>
</organism>
<dbReference type="Pfam" id="PF06288">
    <property type="entry name" value="DUF1040"/>
    <property type="match status" value="1"/>
</dbReference>